<dbReference type="EMBL" id="JYDH01000099">
    <property type="protein sequence ID" value="KRY32383.1"/>
    <property type="molecule type" value="Genomic_DNA"/>
</dbReference>
<name>A0A0V1B5V8_TRISP</name>
<accession>A0A0V1B5V8</accession>
<gene>
    <name evidence="1" type="ORF">T01_15391</name>
</gene>
<comment type="caution">
    <text evidence="1">The sequence shown here is derived from an EMBL/GenBank/DDBJ whole genome shotgun (WGS) entry which is preliminary data.</text>
</comment>
<sequence length="450" mass="52842">MRQKKICKVTIYSGFMKMEMPIKSSTTGKELLAAALAKLHLPKYDIFVLVDKQRRPLKMNVAVRKQVTRNDPTLKMITLYHSAELDEPLMLNDAFVAIQYVEAIENLICGKIILSYENLIQLIAIAIHQNFLAPRGSEWRNIPSIHWLRKRFRVSRKKWMSDINEKLREHSFNNNIQAMKCFLTHAKNASTFSNQLLFTSINYALIGMNRKGIHFYIDNNCEAYINWSQLISVKQNKRKVTVKYVEKQKLTAKIMFRSRGDAKSFVKFCKMLQNVEHLDATLYSFNPMNDWLESSSAESDLWSKCNNLFKDVNSLNDEKSFFNEKNCGSDKKARTMKKTHTDFEERQEENKTKEHLRIIREIIYLQNYLLRRIALLRASFNRQKHFVSLNTAYQTYKNQFNEFKTNVMPHYTKKMSKGGPFFIRRSLTAMKPNCGTELFYLKMNSSSSSR</sequence>
<organism evidence="1 2">
    <name type="scientific">Trichinella spiralis</name>
    <name type="common">Trichina worm</name>
    <dbReference type="NCBI Taxonomy" id="6334"/>
    <lineage>
        <taxon>Eukaryota</taxon>
        <taxon>Metazoa</taxon>
        <taxon>Ecdysozoa</taxon>
        <taxon>Nematoda</taxon>
        <taxon>Enoplea</taxon>
        <taxon>Dorylaimia</taxon>
        <taxon>Trichinellida</taxon>
        <taxon>Trichinellidae</taxon>
        <taxon>Trichinella</taxon>
    </lineage>
</organism>
<keyword evidence="2" id="KW-1185">Reference proteome</keyword>
<evidence type="ECO:0008006" key="3">
    <source>
        <dbReference type="Google" id="ProtNLM"/>
    </source>
</evidence>
<dbReference type="OrthoDB" id="5918428at2759"/>
<reference evidence="1 2" key="1">
    <citation type="submission" date="2015-01" db="EMBL/GenBank/DDBJ databases">
        <title>Evolution of Trichinella species and genotypes.</title>
        <authorList>
            <person name="Korhonen P.K."/>
            <person name="Edoardo P."/>
            <person name="Giuseppe L.R."/>
            <person name="Gasser R.B."/>
        </authorList>
    </citation>
    <scope>NUCLEOTIDE SEQUENCE [LARGE SCALE GENOMIC DNA]</scope>
    <source>
        <strain evidence="1">ISS3</strain>
    </source>
</reference>
<dbReference type="AlphaFoldDB" id="A0A0V1B5V8"/>
<dbReference type="InParanoid" id="A0A0V1B5V8"/>
<dbReference type="SUPFAM" id="SSF47031">
    <property type="entry name" value="Second domain of FERM"/>
    <property type="match status" value="1"/>
</dbReference>
<evidence type="ECO:0000313" key="2">
    <source>
        <dbReference type="Proteomes" id="UP000054776"/>
    </source>
</evidence>
<protein>
    <recommendedName>
        <fullName evidence="3">FERM domain-containing protein</fullName>
    </recommendedName>
</protein>
<evidence type="ECO:0000313" key="1">
    <source>
        <dbReference type="EMBL" id="KRY32383.1"/>
    </source>
</evidence>
<dbReference type="InterPro" id="IPR035963">
    <property type="entry name" value="FERM_2"/>
</dbReference>
<dbReference type="SUPFAM" id="SSF50729">
    <property type="entry name" value="PH domain-like"/>
    <property type="match status" value="1"/>
</dbReference>
<proteinExistence type="predicted"/>
<dbReference type="Proteomes" id="UP000054776">
    <property type="component" value="Unassembled WGS sequence"/>
</dbReference>